<dbReference type="AlphaFoldDB" id="A0AAJ0F3S8"/>
<dbReference type="Proteomes" id="UP001239445">
    <property type="component" value="Unassembled WGS sequence"/>
</dbReference>
<sequence>MKKTYIVCTNFAHPCAPSALALGHILDNPFDWAPAPRNRDCHVPIPSSNVSHTLMKEGLTAKRMDLATGKDSAGVWGQFLARFRGVGPRPPHSDREEEDDLVRIETLETTEFEPSMEYVTQSVAGRSVRDDVEERGGEAVLYMVTGMKVVKGASVGRVEDGTVQWTEPMDFVLAIRVGKLCVDEWDVDVRHSDRDGEAMNGEGAVKGRRAVEFGGDLTMKDLDMMLGEEYTVIGDTEDDIRWVV</sequence>
<comment type="caution">
    <text evidence="1">The sequence shown here is derived from an EMBL/GenBank/DDBJ whole genome shotgun (WGS) entry which is preliminary data.</text>
</comment>
<dbReference type="EMBL" id="MU839853">
    <property type="protein sequence ID" value="KAK1749683.1"/>
    <property type="molecule type" value="Genomic_DNA"/>
</dbReference>
<organism evidence="1 2">
    <name type="scientific">Echria macrotheca</name>
    <dbReference type="NCBI Taxonomy" id="438768"/>
    <lineage>
        <taxon>Eukaryota</taxon>
        <taxon>Fungi</taxon>
        <taxon>Dikarya</taxon>
        <taxon>Ascomycota</taxon>
        <taxon>Pezizomycotina</taxon>
        <taxon>Sordariomycetes</taxon>
        <taxon>Sordariomycetidae</taxon>
        <taxon>Sordariales</taxon>
        <taxon>Schizotheciaceae</taxon>
        <taxon>Echria</taxon>
    </lineage>
</organism>
<accession>A0AAJ0F3S8</accession>
<name>A0AAJ0F3S8_9PEZI</name>
<gene>
    <name evidence="1" type="ORF">QBC47DRAFT_395481</name>
</gene>
<keyword evidence="2" id="KW-1185">Reference proteome</keyword>
<protein>
    <submittedName>
        <fullName evidence="1">Uncharacterized protein</fullName>
    </submittedName>
</protein>
<proteinExistence type="predicted"/>
<reference evidence="1" key="1">
    <citation type="submission" date="2023-06" db="EMBL/GenBank/DDBJ databases">
        <title>Genome-scale phylogeny and comparative genomics of the fungal order Sordariales.</title>
        <authorList>
            <consortium name="Lawrence Berkeley National Laboratory"/>
            <person name="Hensen N."/>
            <person name="Bonometti L."/>
            <person name="Westerberg I."/>
            <person name="Brannstrom I.O."/>
            <person name="Guillou S."/>
            <person name="Cros-Aarteil S."/>
            <person name="Calhoun S."/>
            <person name="Haridas S."/>
            <person name="Kuo A."/>
            <person name="Mondo S."/>
            <person name="Pangilinan J."/>
            <person name="Riley R."/>
            <person name="Labutti K."/>
            <person name="Andreopoulos B."/>
            <person name="Lipzen A."/>
            <person name="Chen C."/>
            <person name="Yanf M."/>
            <person name="Daum C."/>
            <person name="Ng V."/>
            <person name="Clum A."/>
            <person name="Steindorff A."/>
            <person name="Ohm R."/>
            <person name="Martin F."/>
            <person name="Silar P."/>
            <person name="Natvig D."/>
            <person name="Lalanne C."/>
            <person name="Gautier V."/>
            <person name="Ament-Velasquez S.L."/>
            <person name="Kruys A."/>
            <person name="Hutchinson M.I."/>
            <person name="Powell A.J."/>
            <person name="Barry K."/>
            <person name="Miller A.N."/>
            <person name="Grigoriev I.V."/>
            <person name="Debuchy R."/>
            <person name="Gladieux P."/>
            <person name="Thoren M.H."/>
            <person name="Johannesson H."/>
        </authorList>
    </citation>
    <scope>NUCLEOTIDE SEQUENCE</scope>
    <source>
        <strain evidence="1">PSN4</strain>
    </source>
</reference>
<evidence type="ECO:0000313" key="2">
    <source>
        <dbReference type="Proteomes" id="UP001239445"/>
    </source>
</evidence>
<evidence type="ECO:0000313" key="1">
    <source>
        <dbReference type="EMBL" id="KAK1749683.1"/>
    </source>
</evidence>